<protein>
    <submittedName>
        <fullName evidence="1">Uncharacterized protein</fullName>
    </submittedName>
</protein>
<gene>
    <name evidence="1" type="ORF">Tci_012637</name>
</gene>
<comment type="caution">
    <text evidence="1">The sequence shown here is derived from an EMBL/GenBank/DDBJ whole genome shotgun (WGS) entry which is preliminary data.</text>
</comment>
<proteinExistence type="predicted"/>
<dbReference type="AlphaFoldDB" id="A0A6L2JVA0"/>
<reference evidence="1" key="1">
    <citation type="journal article" date="2019" name="Sci. Rep.">
        <title>Draft genome of Tanacetum cinerariifolium, the natural source of mosquito coil.</title>
        <authorList>
            <person name="Yamashiro T."/>
            <person name="Shiraishi A."/>
            <person name="Satake H."/>
            <person name="Nakayama K."/>
        </authorList>
    </citation>
    <scope>NUCLEOTIDE SEQUENCE</scope>
</reference>
<organism evidence="1">
    <name type="scientific">Tanacetum cinerariifolium</name>
    <name type="common">Dalmatian daisy</name>
    <name type="synonym">Chrysanthemum cinerariifolium</name>
    <dbReference type="NCBI Taxonomy" id="118510"/>
    <lineage>
        <taxon>Eukaryota</taxon>
        <taxon>Viridiplantae</taxon>
        <taxon>Streptophyta</taxon>
        <taxon>Embryophyta</taxon>
        <taxon>Tracheophyta</taxon>
        <taxon>Spermatophyta</taxon>
        <taxon>Magnoliopsida</taxon>
        <taxon>eudicotyledons</taxon>
        <taxon>Gunneridae</taxon>
        <taxon>Pentapetalae</taxon>
        <taxon>asterids</taxon>
        <taxon>campanulids</taxon>
        <taxon>Asterales</taxon>
        <taxon>Asteraceae</taxon>
        <taxon>Asteroideae</taxon>
        <taxon>Anthemideae</taxon>
        <taxon>Anthemidinae</taxon>
        <taxon>Tanacetum</taxon>
    </lineage>
</organism>
<dbReference type="EMBL" id="BKCJ010001332">
    <property type="protein sequence ID" value="GEU40659.1"/>
    <property type="molecule type" value="Genomic_DNA"/>
</dbReference>
<sequence>MTRNRRLFTSYKEYDGGHIVFGSNLKGKVVDGGDLLEPKSSSSVEGERIDKPIVQDLNGSSSLQVNVSDKGYPKSLKEARGHPIELIIGELNKRTLRSKNKQAKDFCMTLS</sequence>
<name>A0A6L2JVA0_TANCI</name>
<accession>A0A6L2JVA0</accession>
<evidence type="ECO:0000313" key="1">
    <source>
        <dbReference type="EMBL" id="GEU40659.1"/>
    </source>
</evidence>